<name>A0A6A6JCG2_WESOR</name>
<evidence type="ECO:0000313" key="2">
    <source>
        <dbReference type="EMBL" id="KAF2273316.1"/>
    </source>
</evidence>
<dbReference type="InterPro" id="IPR004843">
    <property type="entry name" value="Calcineurin-like_PHP"/>
</dbReference>
<evidence type="ECO:0000259" key="1">
    <source>
        <dbReference type="Pfam" id="PF00149"/>
    </source>
</evidence>
<dbReference type="PANTHER" id="PTHR12905">
    <property type="entry name" value="METALLOPHOSPHOESTERASE"/>
    <property type="match status" value="1"/>
</dbReference>
<dbReference type="RefSeq" id="XP_033650855.1">
    <property type="nucleotide sequence ID" value="XM_033793346.1"/>
</dbReference>
<dbReference type="OrthoDB" id="630188at2759"/>
<feature type="domain" description="Calcineurin-like phosphoesterase" evidence="1">
    <location>
        <begin position="10"/>
        <end position="235"/>
    </location>
</feature>
<dbReference type="EMBL" id="ML986511">
    <property type="protein sequence ID" value="KAF2273316.1"/>
    <property type="molecule type" value="Genomic_DNA"/>
</dbReference>
<dbReference type="CDD" id="cd07379">
    <property type="entry name" value="MPP_239FB"/>
    <property type="match status" value="1"/>
</dbReference>
<accession>A0A6A6JCG2</accession>
<dbReference type="SUPFAM" id="SSF56300">
    <property type="entry name" value="Metallo-dependent phosphatases"/>
    <property type="match status" value="1"/>
</dbReference>
<dbReference type="Pfam" id="PF00149">
    <property type="entry name" value="Metallophos"/>
    <property type="match status" value="1"/>
</dbReference>
<dbReference type="Proteomes" id="UP000800097">
    <property type="component" value="Unassembled WGS sequence"/>
</dbReference>
<dbReference type="InterPro" id="IPR051693">
    <property type="entry name" value="UPF0046_metallophosphoest"/>
</dbReference>
<evidence type="ECO:0000313" key="3">
    <source>
        <dbReference type="Proteomes" id="UP000800097"/>
    </source>
</evidence>
<dbReference type="AlphaFoldDB" id="A0A6A6JCG2"/>
<dbReference type="Gene3D" id="3.60.21.10">
    <property type="match status" value="1"/>
</dbReference>
<gene>
    <name evidence="2" type="ORF">EI97DRAFT_161048</name>
</gene>
<organism evidence="2 3">
    <name type="scientific">Westerdykella ornata</name>
    <dbReference type="NCBI Taxonomy" id="318751"/>
    <lineage>
        <taxon>Eukaryota</taxon>
        <taxon>Fungi</taxon>
        <taxon>Dikarya</taxon>
        <taxon>Ascomycota</taxon>
        <taxon>Pezizomycotina</taxon>
        <taxon>Dothideomycetes</taxon>
        <taxon>Pleosporomycetidae</taxon>
        <taxon>Pleosporales</taxon>
        <taxon>Sporormiaceae</taxon>
        <taxon>Westerdykella</taxon>
    </lineage>
</organism>
<keyword evidence="3" id="KW-1185">Reference proteome</keyword>
<protein>
    <submittedName>
        <fullName evidence="2">Ser/Thr protein phosphatase family protein</fullName>
    </submittedName>
</protein>
<dbReference type="PANTHER" id="PTHR12905:SF0">
    <property type="entry name" value="CALCINEURIN-LIKE PHOSPHOESTERASE DOMAIN-CONTAINING PROTEIN"/>
    <property type="match status" value="1"/>
</dbReference>
<dbReference type="GO" id="GO:0016787">
    <property type="term" value="F:hydrolase activity"/>
    <property type="evidence" value="ECO:0007669"/>
    <property type="project" value="InterPro"/>
</dbReference>
<dbReference type="GeneID" id="54546521"/>
<sequence length="329" mass="37184">MSQTSTVKTRILIISDTHNAALAPSTNHDVAFREPLPKADVLLHCGDLTGLGFLEEHEQALDMLGRIDADLKLVIAGNHDISLDQKHYTRRGQDWHGFDDPDQTYAARAKELWQGEKAKAAGVTYLEEGTHCFVLKNGARLRVYASPYQPEFGDMAFQYADNQDRFNPKDQSTPDSQSIVENPVPDFPAVDVMMTHGPPLGILDDVGRAHAGCEHLLRAARRCKPKLHCFGHIHEGWGARRVKWKEGDNFYIPWKYHVERYESVKVDHERMKADRAAFVDISQDGEEALVWGRETLMVNASIMTVEYRPHQGPWIVDMDLDKATNNAQS</sequence>
<dbReference type="InterPro" id="IPR029052">
    <property type="entry name" value="Metallo-depent_PP-like"/>
</dbReference>
<proteinExistence type="predicted"/>
<reference evidence="2" key="1">
    <citation type="journal article" date="2020" name="Stud. Mycol.">
        <title>101 Dothideomycetes genomes: a test case for predicting lifestyles and emergence of pathogens.</title>
        <authorList>
            <person name="Haridas S."/>
            <person name="Albert R."/>
            <person name="Binder M."/>
            <person name="Bloem J."/>
            <person name="Labutti K."/>
            <person name="Salamov A."/>
            <person name="Andreopoulos B."/>
            <person name="Baker S."/>
            <person name="Barry K."/>
            <person name="Bills G."/>
            <person name="Bluhm B."/>
            <person name="Cannon C."/>
            <person name="Castanera R."/>
            <person name="Culley D."/>
            <person name="Daum C."/>
            <person name="Ezra D."/>
            <person name="Gonzalez J."/>
            <person name="Henrissat B."/>
            <person name="Kuo A."/>
            <person name="Liang C."/>
            <person name="Lipzen A."/>
            <person name="Lutzoni F."/>
            <person name="Magnuson J."/>
            <person name="Mondo S."/>
            <person name="Nolan M."/>
            <person name="Ohm R."/>
            <person name="Pangilinan J."/>
            <person name="Park H.-J."/>
            <person name="Ramirez L."/>
            <person name="Alfaro M."/>
            <person name="Sun H."/>
            <person name="Tritt A."/>
            <person name="Yoshinaga Y."/>
            <person name="Zwiers L.-H."/>
            <person name="Turgeon B."/>
            <person name="Goodwin S."/>
            <person name="Spatafora J."/>
            <person name="Crous P."/>
            <person name="Grigoriev I."/>
        </authorList>
    </citation>
    <scope>NUCLEOTIDE SEQUENCE</scope>
    <source>
        <strain evidence="2">CBS 379.55</strain>
    </source>
</reference>